<feature type="transmembrane region" description="Helical" evidence="13">
    <location>
        <begin position="170"/>
        <end position="187"/>
    </location>
</feature>
<evidence type="ECO:0000256" key="12">
    <source>
        <dbReference type="ARBA" id="ARBA00023136"/>
    </source>
</evidence>
<evidence type="ECO:0000256" key="9">
    <source>
        <dbReference type="ARBA" id="ARBA00022781"/>
    </source>
</evidence>
<reference evidence="16 17" key="1">
    <citation type="submission" date="2019-07" db="EMBL/GenBank/DDBJ databases">
        <title>Tepidimonas taiwanensis I1-1 draft genome.</title>
        <authorList>
            <person name="Da Costa M.S."/>
            <person name="Froufe H.J.C."/>
            <person name="Egas C."/>
            <person name="Albuquerque L."/>
        </authorList>
    </citation>
    <scope>NUCLEOTIDE SEQUENCE [LARGE SCALE GENOMIC DNA]</scope>
    <source>
        <strain evidence="16 17">I1-1</strain>
    </source>
</reference>
<dbReference type="GO" id="GO:0005886">
    <property type="term" value="C:plasma membrane"/>
    <property type="evidence" value="ECO:0007669"/>
    <property type="project" value="UniProtKB-SubCell"/>
</dbReference>
<evidence type="ECO:0000313" key="17">
    <source>
        <dbReference type="Proteomes" id="UP000317763"/>
    </source>
</evidence>
<keyword evidence="11" id="KW-0406">Ion transport</keyword>
<evidence type="ECO:0000256" key="3">
    <source>
        <dbReference type="ARBA" id="ARBA00022448"/>
    </source>
</evidence>
<name>A0A554XCG3_9BURK</name>
<dbReference type="PANTHER" id="PTHR30433:SF4">
    <property type="entry name" value="MOTILITY PROTEIN A"/>
    <property type="match status" value="1"/>
</dbReference>
<organism evidence="16 17">
    <name type="scientific">Tepidimonas taiwanensis</name>
    <dbReference type="NCBI Taxonomy" id="307486"/>
    <lineage>
        <taxon>Bacteria</taxon>
        <taxon>Pseudomonadati</taxon>
        <taxon>Pseudomonadota</taxon>
        <taxon>Betaproteobacteria</taxon>
        <taxon>Burkholderiales</taxon>
        <taxon>Tepidimonas</taxon>
    </lineage>
</organism>
<keyword evidence="8" id="KW-0283">Flagellar rotation</keyword>
<dbReference type="InterPro" id="IPR002898">
    <property type="entry name" value="MotA_ExbB_proton_chnl"/>
</dbReference>
<dbReference type="AlphaFoldDB" id="A0A554XCG3"/>
<feature type="domain" description="Motility protein A N-terminal" evidence="15">
    <location>
        <begin position="4"/>
        <end position="95"/>
    </location>
</feature>
<evidence type="ECO:0000256" key="4">
    <source>
        <dbReference type="ARBA" id="ARBA00022475"/>
    </source>
</evidence>
<dbReference type="Pfam" id="PF01618">
    <property type="entry name" value="MotA_ExbB"/>
    <property type="match status" value="1"/>
</dbReference>
<keyword evidence="3" id="KW-0813">Transport</keyword>
<evidence type="ECO:0000313" key="16">
    <source>
        <dbReference type="EMBL" id="TSE33535.1"/>
    </source>
</evidence>
<dbReference type="GO" id="GO:0006935">
    <property type="term" value="P:chemotaxis"/>
    <property type="evidence" value="ECO:0007669"/>
    <property type="project" value="UniProtKB-KW"/>
</dbReference>
<evidence type="ECO:0000256" key="8">
    <source>
        <dbReference type="ARBA" id="ARBA00022779"/>
    </source>
</evidence>
<dbReference type="InterPro" id="IPR046786">
    <property type="entry name" value="MotA_N"/>
</dbReference>
<gene>
    <name evidence="16" type="primary">motA</name>
    <name evidence="16" type="ORF">Ttaiw_00461</name>
</gene>
<evidence type="ECO:0000259" key="14">
    <source>
        <dbReference type="Pfam" id="PF01618"/>
    </source>
</evidence>
<dbReference type="InterPro" id="IPR022522">
    <property type="entry name" value="Flagellar_motor_stator_MotA"/>
</dbReference>
<dbReference type="RefSeq" id="WP_043699724.1">
    <property type="nucleotide sequence ID" value="NZ_CP083911.1"/>
</dbReference>
<comment type="caution">
    <text evidence="16">The sequence shown here is derived from an EMBL/GenBank/DDBJ whole genome shotgun (WGS) entry which is preliminary data.</text>
</comment>
<evidence type="ECO:0000256" key="13">
    <source>
        <dbReference type="SAM" id="Phobius"/>
    </source>
</evidence>
<keyword evidence="4" id="KW-1003">Cell membrane</keyword>
<dbReference type="Proteomes" id="UP000317763">
    <property type="component" value="Unassembled WGS sequence"/>
</dbReference>
<comment type="subcellular location">
    <subcellularLocation>
        <location evidence="1">Cell inner membrane</location>
        <topology evidence="1">Multi-pass membrane protein</topology>
    </subcellularLocation>
</comment>
<keyword evidence="5" id="KW-0145">Chemotaxis</keyword>
<feature type="domain" description="MotA/TolQ/ExbB proton channel" evidence="14">
    <location>
        <begin position="126"/>
        <end position="241"/>
    </location>
</feature>
<evidence type="ECO:0000256" key="6">
    <source>
        <dbReference type="ARBA" id="ARBA00022519"/>
    </source>
</evidence>
<keyword evidence="9" id="KW-0375">Hydrogen ion transport</keyword>
<comment type="similarity">
    <text evidence="2">Belongs to the MotA family.</text>
</comment>
<evidence type="ECO:0000256" key="2">
    <source>
        <dbReference type="ARBA" id="ARBA00008038"/>
    </source>
</evidence>
<dbReference type="InterPro" id="IPR000540">
    <property type="entry name" value="Flag_MotA_CS"/>
</dbReference>
<evidence type="ECO:0000256" key="7">
    <source>
        <dbReference type="ARBA" id="ARBA00022692"/>
    </source>
</evidence>
<keyword evidence="17" id="KW-1185">Reference proteome</keyword>
<dbReference type="EMBL" id="VJOM01000003">
    <property type="protein sequence ID" value="TSE33535.1"/>
    <property type="molecule type" value="Genomic_DNA"/>
</dbReference>
<keyword evidence="10 13" id="KW-1133">Transmembrane helix</keyword>
<protein>
    <submittedName>
        <fullName evidence="16">Motility protein A</fullName>
    </submittedName>
</protein>
<dbReference type="STRING" id="307486.GCA_000807215_00861"/>
<dbReference type="OrthoDB" id="9782603at2"/>
<accession>A0A554XCG3</accession>
<evidence type="ECO:0000256" key="11">
    <source>
        <dbReference type="ARBA" id="ARBA00023065"/>
    </source>
</evidence>
<keyword evidence="12 13" id="KW-0472">Membrane</keyword>
<sequence length="285" mass="30457">MFVIVGWLVVLACVFGVFIAHGGNIGVILKALPFEMATIFGAAIGAFIAGNLMKVLKGVGRGLGACFKGSKYTKARFMDLLGLLYDILQKARKEGLMAIEGDVENPDASPLFQKYPTIASDHHTVEFITDYLRLMVSGNLNAHEIESIMDAELETHHAEEHAAVAALQRLAGALPAFGIVAAVLGVVNTMGSVGQPPAVLGGMIGSALVGTFLGILLAYAFAEPLASLLEQKVEESSKEFQCIKTTLLASMQGYAPMTAIEFGRKVLFSDQRPTFSELEAHVKKK</sequence>
<dbReference type="NCBIfam" id="TIGR03818">
    <property type="entry name" value="MotA1"/>
    <property type="match status" value="1"/>
</dbReference>
<keyword evidence="6" id="KW-0997">Cell inner membrane</keyword>
<dbReference type="PROSITE" id="PS01307">
    <property type="entry name" value="MOTA"/>
    <property type="match status" value="1"/>
</dbReference>
<dbReference type="PANTHER" id="PTHR30433">
    <property type="entry name" value="CHEMOTAXIS PROTEIN MOTA"/>
    <property type="match status" value="1"/>
</dbReference>
<dbReference type="Pfam" id="PF20560">
    <property type="entry name" value="MotA_N"/>
    <property type="match status" value="1"/>
</dbReference>
<evidence type="ECO:0000259" key="15">
    <source>
        <dbReference type="Pfam" id="PF20560"/>
    </source>
</evidence>
<evidence type="ECO:0000256" key="1">
    <source>
        <dbReference type="ARBA" id="ARBA00004429"/>
    </source>
</evidence>
<proteinExistence type="inferred from homology"/>
<dbReference type="InterPro" id="IPR047055">
    <property type="entry name" value="MotA-like"/>
</dbReference>
<evidence type="ECO:0000256" key="10">
    <source>
        <dbReference type="ARBA" id="ARBA00022989"/>
    </source>
</evidence>
<dbReference type="GO" id="GO:0071978">
    <property type="term" value="P:bacterial-type flagellum-dependent swarming motility"/>
    <property type="evidence" value="ECO:0007669"/>
    <property type="project" value="InterPro"/>
</dbReference>
<dbReference type="GO" id="GO:1902600">
    <property type="term" value="P:proton transmembrane transport"/>
    <property type="evidence" value="ECO:0007669"/>
    <property type="project" value="UniProtKB-KW"/>
</dbReference>
<feature type="transmembrane region" description="Helical" evidence="13">
    <location>
        <begin position="32"/>
        <end position="53"/>
    </location>
</feature>
<evidence type="ECO:0000256" key="5">
    <source>
        <dbReference type="ARBA" id="ARBA00022500"/>
    </source>
</evidence>
<keyword evidence="7 13" id="KW-0812">Transmembrane</keyword>
<feature type="transmembrane region" description="Helical" evidence="13">
    <location>
        <begin position="199"/>
        <end position="222"/>
    </location>
</feature>